<evidence type="ECO:0000313" key="2">
    <source>
        <dbReference type="EMBL" id="UWS32134.1"/>
    </source>
</evidence>
<dbReference type="InterPro" id="IPR010982">
    <property type="entry name" value="Lambda_DNA-bd_dom_sf"/>
</dbReference>
<accession>A0ABY5X4Y0</accession>
<proteinExistence type="predicted"/>
<evidence type="ECO:0000256" key="1">
    <source>
        <dbReference type="SAM" id="MobiDB-lite"/>
    </source>
</evidence>
<dbReference type="RefSeq" id="WP_259825669.1">
    <property type="nucleotide sequence ID" value="NZ_CP103445.1"/>
</dbReference>
<feature type="region of interest" description="Disordered" evidence="1">
    <location>
        <begin position="88"/>
        <end position="112"/>
    </location>
</feature>
<feature type="compositionally biased region" description="Polar residues" evidence="1">
    <location>
        <begin position="90"/>
        <end position="99"/>
    </location>
</feature>
<feature type="compositionally biased region" description="Basic and acidic residues" evidence="1">
    <location>
        <begin position="103"/>
        <end position="112"/>
    </location>
</feature>
<dbReference type="Proteomes" id="UP001058553">
    <property type="component" value="Chromosome"/>
</dbReference>
<evidence type="ECO:0000313" key="3">
    <source>
        <dbReference type="Proteomes" id="UP001058553"/>
    </source>
</evidence>
<organism evidence="2 3">
    <name type="scientific">Erwinia pyrifoliae</name>
    <dbReference type="NCBI Taxonomy" id="79967"/>
    <lineage>
        <taxon>Bacteria</taxon>
        <taxon>Pseudomonadati</taxon>
        <taxon>Pseudomonadota</taxon>
        <taxon>Gammaproteobacteria</taxon>
        <taxon>Enterobacterales</taxon>
        <taxon>Erwiniaceae</taxon>
        <taxon>Erwinia</taxon>
    </lineage>
</organism>
<gene>
    <name evidence="2" type="ORF">NYP84_10675</name>
</gene>
<reference evidence="2" key="1">
    <citation type="submission" date="2022-07" db="EMBL/GenBank/DDBJ databases">
        <title>Genetic diversity of Erwinia pyrifoliae.</title>
        <authorList>
            <person name="Park D.S."/>
            <person name="Ham H."/>
        </authorList>
    </citation>
    <scope>NUCLEOTIDE SEQUENCE</scope>
    <source>
        <strain evidence="2">CP201486</strain>
    </source>
</reference>
<dbReference type="SUPFAM" id="SSF47413">
    <property type="entry name" value="lambda repressor-like DNA-binding domains"/>
    <property type="match status" value="1"/>
</dbReference>
<keyword evidence="3" id="KW-1185">Reference proteome</keyword>
<dbReference type="EMBL" id="CP103445">
    <property type="protein sequence ID" value="UWS32134.1"/>
    <property type="molecule type" value="Genomic_DNA"/>
</dbReference>
<sequence>MSQADFAKTAGFSRNAQAIYERNESSPGATYLLSLSSMGIDALYILTGHRTPDVGDVSNDELELIKLFRAAPLAVKAAVLAALTAGSSAHSAINVSGSGQRVAGRDYHEGEK</sequence>
<protein>
    <submittedName>
        <fullName evidence="2">XRE family transcriptional regulator</fullName>
    </submittedName>
</protein>
<name>A0ABY5X4Y0_ERWPY</name>